<dbReference type="Pfam" id="PF07228">
    <property type="entry name" value="SpoIIE"/>
    <property type="match status" value="1"/>
</dbReference>
<keyword evidence="3" id="KW-1133">Transmembrane helix</keyword>
<comment type="caution">
    <text evidence="5">The sequence shown here is derived from an EMBL/GenBank/DDBJ whole genome shotgun (WGS) entry which is preliminary data.</text>
</comment>
<evidence type="ECO:0000256" key="2">
    <source>
        <dbReference type="SAM" id="MobiDB-lite"/>
    </source>
</evidence>
<keyword evidence="3" id="KW-0472">Membrane</keyword>
<dbReference type="SUPFAM" id="SSF81606">
    <property type="entry name" value="PP2C-like"/>
    <property type="match status" value="1"/>
</dbReference>
<keyword evidence="3" id="KW-0812">Transmembrane</keyword>
<dbReference type="InterPro" id="IPR052016">
    <property type="entry name" value="Bact_Sigma-Reg"/>
</dbReference>
<dbReference type="PANTHER" id="PTHR43156">
    <property type="entry name" value="STAGE II SPORULATION PROTEIN E-RELATED"/>
    <property type="match status" value="1"/>
</dbReference>
<dbReference type="EMBL" id="BNEC01000005">
    <property type="protein sequence ID" value="GHI72843.1"/>
    <property type="molecule type" value="Genomic_DNA"/>
</dbReference>
<dbReference type="InterPro" id="IPR036457">
    <property type="entry name" value="PPM-type-like_dom_sf"/>
</dbReference>
<feature type="region of interest" description="Disordered" evidence="2">
    <location>
        <begin position="370"/>
        <end position="391"/>
    </location>
</feature>
<feature type="transmembrane region" description="Helical" evidence="3">
    <location>
        <begin position="95"/>
        <end position="112"/>
    </location>
</feature>
<feature type="compositionally biased region" description="Low complexity" evidence="2">
    <location>
        <begin position="382"/>
        <end position="391"/>
    </location>
</feature>
<feature type="domain" description="PPM-type phosphatase" evidence="4">
    <location>
        <begin position="148"/>
        <end position="370"/>
    </location>
</feature>
<dbReference type="Gene3D" id="3.60.40.10">
    <property type="entry name" value="PPM-type phosphatase domain"/>
    <property type="match status" value="1"/>
</dbReference>
<feature type="transmembrane region" description="Helical" evidence="3">
    <location>
        <begin position="24"/>
        <end position="43"/>
    </location>
</feature>
<sequence length="391" mass="40816">MVGLGRQGNGGRAGGSGSGVTRRVVRVLPGVLIALGMVFDVLTPPSFTGSPFFTAAPLIAAPLFTLWATALTGSLAVCAVFVLHLLNGTSWKVEALTELVTVLTVAGLALLINRMVRRSGAQLASARGIAEAAQRAVLPKPAERIGGLHVCAWYEAAQADAFIGGDLYAVQETPYGVRLAVGDVRGKGLGAVEAVAVVLGAFREAADTEPTLEALAQRLERALAREGTRRDSLDAVEGFTTCVLGEIPPGAGVLRLLNRGHPEPLLLHGNGELAVLAPAEPALPLGMGELGGWPDLVQEWAFPAGTTLLLYTDGLTEARDGAGEFYDPADRLRGRIFPGPQALLSALSSDVRRHTGGGATDDMALLAVGRPGEREPERRRTVPVVPRGDVM</sequence>
<protein>
    <submittedName>
        <fullName evidence="5">Membrane protein</fullName>
    </submittedName>
</protein>
<dbReference type="GeneID" id="95591075"/>
<proteinExistence type="predicted"/>
<dbReference type="Proteomes" id="UP000613974">
    <property type="component" value="Unassembled WGS sequence"/>
</dbReference>
<evidence type="ECO:0000256" key="3">
    <source>
        <dbReference type="SAM" id="Phobius"/>
    </source>
</evidence>
<evidence type="ECO:0000259" key="4">
    <source>
        <dbReference type="SMART" id="SM00331"/>
    </source>
</evidence>
<keyword evidence="6" id="KW-1185">Reference proteome</keyword>
<evidence type="ECO:0000256" key="1">
    <source>
        <dbReference type="ARBA" id="ARBA00022801"/>
    </source>
</evidence>
<reference evidence="6" key="1">
    <citation type="submission" date="2023-07" db="EMBL/GenBank/DDBJ databases">
        <title>Whole genome shotgun sequence of Streptomyces nojiriensis NBRC 13794.</title>
        <authorList>
            <person name="Komaki H."/>
            <person name="Tamura T."/>
        </authorList>
    </citation>
    <scope>NUCLEOTIDE SEQUENCE [LARGE SCALE GENOMIC DNA]</scope>
    <source>
        <strain evidence="6">NBRC 13794</strain>
    </source>
</reference>
<dbReference type="InterPro" id="IPR001932">
    <property type="entry name" value="PPM-type_phosphatase-like_dom"/>
</dbReference>
<name>A0ABQ3SXH1_9ACTN</name>
<accession>A0ABQ3SXH1</accession>
<evidence type="ECO:0000313" key="6">
    <source>
        <dbReference type="Proteomes" id="UP000613974"/>
    </source>
</evidence>
<gene>
    <name evidence="5" type="ORF">Snoj_67610</name>
</gene>
<evidence type="ECO:0000313" key="5">
    <source>
        <dbReference type="EMBL" id="GHI72843.1"/>
    </source>
</evidence>
<feature type="transmembrane region" description="Helical" evidence="3">
    <location>
        <begin position="55"/>
        <end position="83"/>
    </location>
</feature>
<dbReference type="RefSeq" id="WP_373297545.1">
    <property type="nucleotide sequence ID" value="NZ_BMRL01000034.1"/>
</dbReference>
<organism evidence="5 6">
    <name type="scientific">Streptomyces nojiriensis</name>
    <dbReference type="NCBI Taxonomy" id="66374"/>
    <lineage>
        <taxon>Bacteria</taxon>
        <taxon>Bacillati</taxon>
        <taxon>Actinomycetota</taxon>
        <taxon>Actinomycetes</taxon>
        <taxon>Kitasatosporales</taxon>
        <taxon>Streptomycetaceae</taxon>
        <taxon>Streptomyces</taxon>
    </lineage>
</organism>
<dbReference type="PANTHER" id="PTHR43156:SF2">
    <property type="entry name" value="STAGE II SPORULATION PROTEIN E"/>
    <property type="match status" value="1"/>
</dbReference>
<feature type="compositionally biased region" description="Basic and acidic residues" evidence="2">
    <location>
        <begin position="371"/>
        <end position="380"/>
    </location>
</feature>
<keyword evidence="1" id="KW-0378">Hydrolase</keyword>
<dbReference type="SMART" id="SM00331">
    <property type="entry name" value="PP2C_SIG"/>
    <property type="match status" value="1"/>
</dbReference>